<dbReference type="NCBIfam" id="TIGR01031">
    <property type="entry name" value="rpmF_bact"/>
    <property type="match status" value="1"/>
</dbReference>
<organism evidence="6 7">
    <name type="scientific">Candidatus Bealeia paramacronuclearis</name>
    <dbReference type="NCBI Taxonomy" id="1921001"/>
    <lineage>
        <taxon>Bacteria</taxon>
        <taxon>Pseudomonadati</taxon>
        <taxon>Pseudomonadota</taxon>
        <taxon>Alphaproteobacteria</taxon>
        <taxon>Holosporales</taxon>
        <taxon>Holosporaceae</taxon>
        <taxon>Candidatus Bealeia</taxon>
    </lineage>
</organism>
<gene>
    <name evidence="5" type="primary">rpmF</name>
    <name evidence="6" type="ORF">Bealeia1_00522</name>
</gene>
<sequence>MAVPKRKTSPSRRGMRRAHDFLKVPAAAECSNCGNMKLPHHICQSCGHYKGRQVFHDKASETSKVL</sequence>
<keyword evidence="2 5" id="KW-0689">Ribosomal protein</keyword>
<dbReference type="Gene3D" id="1.20.5.640">
    <property type="entry name" value="Single helix bin"/>
    <property type="match status" value="1"/>
</dbReference>
<dbReference type="InterPro" id="IPR044957">
    <property type="entry name" value="Ribosomal_bL32_bact"/>
</dbReference>
<dbReference type="Pfam" id="PF01783">
    <property type="entry name" value="Ribosomal_L32p"/>
    <property type="match status" value="1"/>
</dbReference>
<dbReference type="PANTHER" id="PTHR35534:SF1">
    <property type="entry name" value="LARGE RIBOSOMAL SUBUNIT PROTEIN BL32"/>
    <property type="match status" value="1"/>
</dbReference>
<comment type="similarity">
    <text evidence="1 5">Belongs to the bacterial ribosomal protein bL32 family.</text>
</comment>
<accession>A0ABZ2C3V5</accession>
<dbReference type="InterPro" id="IPR011332">
    <property type="entry name" value="Ribosomal_zn-bd"/>
</dbReference>
<keyword evidence="3 5" id="KW-0687">Ribonucleoprotein</keyword>
<evidence type="ECO:0000256" key="5">
    <source>
        <dbReference type="HAMAP-Rule" id="MF_00340"/>
    </source>
</evidence>
<dbReference type="EMBL" id="CP133270">
    <property type="protein sequence ID" value="WVX66346.1"/>
    <property type="molecule type" value="Genomic_DNA"/>
</dbReference>
<dbReference type="SUPFAM" id="SSF57829">
    <property type="entry name" value="Zn-binding ribosomal proteins"/>
    <property type="match status" value="1"/>
</dbReference>
<proteinExistence type="inferred from homology"/>
<evidence type="ECO:0000256" key="4">
    <source>
        <dbReference type="ARBA" id="ARBA00035178"/>
    </source>
</evidence>
<dbReference type="InterPro" id="IPR002677">
    <property type="entry name" value="Ribosomal_bL32"/>
</dbReference>
<dbReference type="RefSeq" id="WP_331255226.1">
    <property type="nucleotide sequence ID" value="NZ_CP133270.1"/>
</dbReference>
<name>A0ABZ2C3V5_9PROT</name>
<keyword evidence="7" id="KW-1185">Reference proteome</keyword>
<evidence type="ECO:0000256" key="1">
    <source>
        <dbReference type="ARBA" id="ARBA00008560"/>
    </source>
</evidence>
<protein>
    <recommendedName>
        <fullName evidence="4 5">Large ribosomal subunit protein bL32</fullName>
    </recommendedName>
</protein>
<dbReference type="HAMAP" id="MF_00340">
    <property type="entry name" value="Ribosomal_bL32"/>
    <property type="match status" value="1"/>
</dbReference>
<evidence type="ECO:0000256" key="3">
    <source>
        <dbReference type="ARBA" id="ARBA00023274"/>
    </source>
</evidence>
<evidence type="ECO:0000313" key="7">
    <source>
        <dbReference type="Proteomes" id="UP001330434"/>
    </source>
</evidence>
<reference evidence="6 7" key="1">
    <citation type="journal article" date="2024" name="Environ. Microbiol.">
        <title>Novel evolutionary insights on the interactions of the Holosporales (Alphaproteobacteria) with eukaryotic hosts from comparative genomics.</title>
        <authorList>
            <person name="Giovannini M."/>
            <person name="Petroni G."/>
            <person name="Castelli M."/>
        </authorList>
    </citation>
    <scope>NUCLEOTIDE SEQUENCE [LARGE SCALE GENOMIC DNA]</scope>
    <source>
        <strain evidence="6 7">US_Bl 15I1</strain>
    </source>
</reference>
<dbReference type="GO" id="GO:0005840">
    <property type="term" value="C:ribosome"/>
    <property type="evidence" value="ECO:0007669"/>
    <property type="project" value="UniProtKB-KW"/>
</dbReference>
<dbReference type="PANTHER" id="PTHR35534">
    <property type="entry name" value="50S RIBOSOMAL PROTEIN L32"/>
    <property type="match status" value="1"/>
</dbReference>
<dbReference type="Proteomes" id="UP001330434">
    <property type="component" value="Chromosome"/>
</dbReference>
<evidence type="ECO:0000256" key="2">
    <source>
        <dbReference type="ARBA" id="ARBA00022980"/>
    </source>
</evidence>
<evidence type="ECO:0000313" key="6">
    <source>
        <dbReference type="EMBL" id="WVX66346.1"/>
    </source>
</evidence>